<proteinExistence type="predicted"/>
<evidence type="ECO:0000313" key="4">
    <source>
        <dbReference type="EMBL" id="RMX36516.1"/>
    </source>
</evidence>
<feature type="chain" id="PRO_5018087720" description="C-type lectin domain-containing protein" evidence="2">
    <location>
        <begin position="19"/>
        <end position="669"/>
    </location>
</feature>
<keyword evidence="2" id="KW-0732">Signal</keyword>
<dbReference type="InterPro" id="IPR051004">
    <property type="entry name" value="DC-SIGN_domain-containing"/>
</dbReference>
<reference evidence="4 5" key="1">
    <citation type="journal article" date="2018" name="Sci. Rep.">
        <title>Comparative analysis of the Pocillopora damicornis genome highlights role of immune system in coral evolution.</title>
        <authorList>
            <person name="Cunning R."/>
            <person name="Bay R.A."/>
            <person name="Gillette P."/>
            <person name="Baker A.C."/>
            <person name="Traylor-Knowles N."/>
        </authorList>
    </citation>
    <scope>NUCLEOTIDE SEQUENCE [LARGE SCALE GENOMIC DNA]</scope>
    <source>
        <strain evidence="4">RSMAS</strain>
        <tissue evidence="4">Whole animal</tissue>
    </source>
</reference>
<dbReference type="InterPro" id="IPR016186">
    <property type="entry name" value="C-type_lectin-like/link_sf"/>
</dbReference>
<dbReference type="Proteomes" id="UP000275408">
    <property type="component" value="Unassembled WGS sequence"/>
</dbReference>
<dbReference type="PANTHER" id="PTHR22802:SF396">
    <property type="entry name" value="C-TYPE LECTIN DOMAIN-CONTAINING PROTEIN"/>
    <property type="match status" value="1"/>
</dbReference>
<dbReference type="Gene3D" id="3.10.100.10">
    <property type="entry name" value="Mannose-Binding Protein A, subunit A"/>
    <property type="match status" value="1"/>
</dbReference>
<feature type="domain" description="C-type lectin" evidence="3">
    <location>
        <begin position="35"/>
        <end position="156"/>
    </location>
</feature>
<dbReference type="CDD" id="cd00037">
    <property type="entry name" value="CLECT"/>
    <property type="match status" value="1"/>
</dbReference>
<dbReference type="InterPro" id="IPR001304">
    <property type="entry name" value="C-type_lectin-like"/>
</dbReference>
<evidence type="ECO:0000256" key="1">
    <source>
        <dbReference type="SAM" id="MobiDB-lite"/>
    </source>
</evidence>
<accession>A0A3M6T510</accession>
<evidence type="ECO:0000259" key="3">
    <source>
        <dbReference type="PROSITE" id="PS50041"/>
    </source>
</evidence>
<organism evidence="4 5">
    <name type="scientific">Pocillopora damicornis</name>
    <name type="common">Cauliflower coral</name>
    <name type="synonym">Millepora damicornis</name>
    <dbReference type="NCBI Taxonomy" id="46731"/>
    <lineage>
        <taxon>Eukaryota</taxon>
        <taxon>Metazoa</taxon>
        <taxon>Cnidaria</taxon>
        <taxon>Anthozoa</taxon>
        <taxon>Hexacorallia</taxon>
        <taxon>Scleractinia</taxon>
        <taxon>Astrocoeniina</taxon>
        <taxon>Pocilloporidae</taxon>
        <taxon>Pocillopora</taxon>
    </lineage>
</organism>
<protein>
    <recommendedName>
        <fullName evidence="3">C-type lectin domain-containing protein</fullName>
    </recommendedName>
</protein>
<dbReference type="SUPFAM" id="SSF56436">
    <property type="entry name" value="C-type lectin-like"/>
    <property type="match status" value="1"/>
</dbReference>
<keyword evidence="5" id="KW-1185">Reference proteome</keyword>
<feature type="region of interest" description="Disordered" evidence="1">
    <location>
        <begin position="330"/>
        <end position="362"/>
    </location>
</feature>
<evidence type="ECO:0000256" key="2">
    <source>
        <dbReference type="SAM" id="SignalP"/>
    </source>
</evidence>
<dbReference type="PROSITE" id="PS50041">
    <property type="entry name" value="C_TYPE_LECTIN_2"/>
    <property type="match status" value="1"/>
</dbReference>
<dbReference type="OrthoDB" id="10549522at2759"/>
<comment type="caution">
    <text evidence="4">The sequence shown here is derived from an EMBL/GenBank/DDBJ whole genome shotgun (WGS) entry which is preliminary data.</text>
</comment>
<evidence type="ECO:0000313" key="5">
    <source>
        <dbReference type="Proteomes" id="UP000275408"/>
    </source>
</evidence>
<feature type="non-terminal residue" evidence="4">
    <location>
        <position position="669"/>
    </location>
</feature>
<name>A0A3M6T510_POCDA</name>
<dbReference type="InterPro" id="IPR016187">
    <property type="entry name" value="CTDL_fold"/>
</dbReference>
<dbReference type="SMART" id="SM00034">
    <property type="entry name" value="CLECT"/>
    <property type="match status" value="1"/>
</dbReference>
<dbReference type="PANTHER" id="PTHR22802">
    <property type="entry name" value="C-TYPE LECTIN SUPERFAMILY MEMBER"/>
    <property type="match status" value="1"/>
</dbReference>
<dbReference type="AlphaFoldDB" id="A0A3M6T510"/>
<feature type="region of interest" description="Disordered" evidence="1">
    <location>
        <begin position="616"/>
        <end position="652"/>
    </location>
</feature>
<feature type="signal peptide" evidence="2">
    <location>
        <begin position="1"/>
        <end position="18"/>
    </location>
</feature>
<gene>
    <name evidence="4" type="ORF">pdam_00021981</name>
</gene>
<feature type="region of interest" description="Disordered" evidence="1">
    <location>
        <begin position="467"/>
        <end position="495"/>
    </location>
</feature>
<feature type="compositionally biased region" description="Polar residues" evidence="1">
    <location>
        <begin position="618"/>
        <end position="648"/>
    </location>
</feature>
<sequence>MRTALCTFLLFAFGVANATEDPVTDDNSSSCTHVYNGSSYTFHPNNSENWNSWSYSRYLCKQTGYDLVSIESYGEWSFLNQTIQKFETKEYLIGLKKDISSGEWRWISDNSTVNATIKGVWPWAPNEPGDRSKPEKCVEMYKTYGGSGRYNNIRCDVGLALAGYICEKSVECTARKDHLQITFAIGSLALTRCPRVPNCNRSILSPSDHAHDRVNCTYEVPLSSELQSIDPVLIQQMQSSAELTVHLTLSQTESVPATCETVGDCKKECEWDNIDETNRKSRSVREGYSDIQERARENTVLVSGEKGIQQPHTLRDNKEENKDHVYAVVQKERKDRASSKANTLKTPSDRPQEGTRGSPVNWGSYVDCVDRSSHPTDSWLGNNAKAAESKTPQAGGNIEYLYAAVDKTKRKKKPPQKPSPYRGLMYADMVHSRESSAKLVKEQSQTVYAQINQAKTACVMISQQNLEEKEKGEHQPSSSEQTSLDPVHVQQTHSSAELTVHLTFSRTESGLTTYETVSDYKKERGYDNVGTNRKSSSERAGENTVLVSGDKGIQQPSTLCDEKEENKDHVYAVVHKERKGRASFEVSAREKTPGRPYEETSDLLVKRASCVDLKCQPPSLTQENRSSHQTESGLENNTEAAGNETPQAGGNIEYLYAVVDKTKKKKNRH</sequence>
<feature type="compositionally biased region" description="Polar residues" evidence="1">
    <location>
        <begin position="475"/>
        <end position="495"/>
    </location>
</feature>
<dbReference type="EMBL" id="RCHS01004310">
    <property type="protein sequence ID" value="RMX36516.1"/>
    <property type="molecule type" value="Genomic_DNA"/>
</dbReference>
<dbReference type="Pfam" id="PF00059">
    <property type="entry name" value="Lectin_C"/>
    <property type="match status" value="1"/>
</dbReference>